<evidence type="ECO:0000313" key="3">
    <source>
        <dbReference type="Proteomes" id="UP000002316"/>
    </source>
</evidence>
<dbReference type="RefSeq" id="XP_011779671.1">
    <property type="nucleotide sequence ID" value="XM_011781369.1"/>
</dbReference>
<feature type="transmembrane region" description="Helical" evidence="1">
    <location>
        <begin position="73"/>
        <end position="90"/>
    </location>
</feature>
<keyword evidence="1" id="KW-0812">Transmembrane</keyword>
<dbReference type="GeneID" id="23867525"/>
<proteinExistence type="predicted"/>
<evidence type="ECO:0000313" key="2">
    <source>
        <dbReference type="EMBL" id="CBH17407.1"/>
    </source>
</evidence>
<gene>
    <name evidence="2" type="ORF">TbgDal_XI5250</name>
</gene>
<sequence>MYIYIYIYIHTYFIYLHLHFLFKYVLRGGCWEQEQRWNNSFALFVTYLCVSPSLCVGAACPIHLFVTSFSCDIYIYIYIFIYVCLCSVLYLLPFFSLVFCAPPFFFTLALCIIQRGGKNENTHKKKEKKGKVKTISREIKYNTPYYHRYHYCCLTPQKTRKVKKKRLWHLGGFERPTGR</sequence>
<dbReference type="EMBL" id="FN554974">
    <property type="protein sequence ID" value="CBH17407.1"/>
    <property type="molecule type" value="Genomic_DNA"/>
</dbReference>
<feature type="transmembrane region" description="Helical" evidence="1">
    <location>
        <begin position="7"/>
        <end position="26"/>
    </location>
</feature>
<reference evidence="3" key="1">
    <citation type="journal article" date="2010" name="PLoS Negl. Trop. Dis.">
        <title>The genome sequence of Trypanosoma brucei gambiense, causative agent of chronic human african trypanosomiasis.</title>
        <authorList>
            <person name="Jackson A.P."/>
            <person name="Sanders M."/>
            <person name="Berry A."/>
            <person name="McQuillan J."/>
            <person name="Aslett M.A."/>
            <person name="Quail M.A."/>
            <person name="Chukualim B."/>
            <person name="Capewell P."/>
            <person name="MacLeod A."/>
            <person name="Melville S.E."/>
            <person name="Gibson W."/>
            <person name="Barry J.D."/>
            <person name="Berriman M."/>
            <person name="Hertz-Fowler C."/>
        </authorList>
    </citation>
    <scope>NUCLEOTIDE SEQUENCE [LARGE SCALE GENOMIC DNA]</scope>
    <source>
        <strain evidence="3">MHOM/CI/86/DAL972</strain>
    </source>
</reference>
<name>D0A6V6_TRYB9</name>
<organism evidence="2 3">
    <name type="scientific">Trypanosoma brucei gambiense (strain MHOM/CI/86/DAL972)</name>
    <dbReference type="NCBI Taxonomy" id="679716"/>
    <lineage>
        <taxon>Eukaryota</taxon>
        <taxon>Discoba</taxon>
        <taxon>Euglenozoa</taxon>
        <taxon>Kinetoplastea</taxon>
        <taxon>Metakinetoplastina</taxon>
        <taxon>Trypanosomatida</taxon>
        <taxon>Trypanosomatidae</taxon>
        <taxon>Trypanosoma</taxon>
    </lineage>
</organism>
<protein>
    <submittedName>
        <fullName evidence="2">T. brucei spp.-specific protein</fullName>
    </submittedName>
</protein>
<keyword evidence="1" id="KW-1133">Transmembrane helix</keyword>
<dbReference type="AlphaFoldDB" id="D0A6V6"/>
<keyword evidence="1" id="KW-0472">Membrane</keyword>
<dbReference type="KEGG" id="tbg:TbgDal_XI5250"/>
<accession>D0A6V6</accession>
<evidence type="ECO:0000256" key="1">
    <source>
        <dbReference type="SAM" id="Phobius"/>
    </source>
</evidence>
<dbReference type="VEuPathDB" id="TriTrypDB:Tbg972.11.5250"/>
<feature type="transmembrane region" description="Helical" evidence="1">
    <location>
        <begin position="41"/>
        <end position="66"/>
    </location>
</feature>
<dbReference type="Proteomes" id="UP000002316">
    <property type="component" value="Chromosome 11"/>
</dbReference>